<evidence type="ECO:0000259" key="2">
    <source>
        <dbReference type="Pfam" id="PF13309"/>
    </source>
</evidence>
<proteinExistence type="predicted"/>
<evidence type="ECO:0000313" key="4">
    <source>
        <dbReference type="Proteomes" id="UP000440713"/>
    </source>
</evidence>
<dbReference type="InterPro" id="IPR013559">
    <property type="entry name" value="YheO"/>
</dbReference>
<feature type="domain" description="Transcriptional regulator DauR-like HTH" evidence="2">
    <location>
        <begin position="158"/>
        <end position="212"/>
    </location>
</feature>
<dbReference type="Pfam" id="PF08348">
    <property type="entry name" value="PAS_6"/>
    <property type="match status" value="1"/>
</dbReference>
<gene>
    <name evidence="3" type="ORF">FYJ71_04545</name>
</gene>
<sequence length="224" mass="25694">MGKDNYKGSVNDYDSFIVFLDTLAVIISEMFGKNCEVVISDIDNPEKSILSIYNGEVTGRKVGDPLSTRSEELIERSKGGYNINYKKANKRIKKEIKSSTIVVKAFGRNLSFCINYDCDDLCSIQSTLKKFLSMQDDVYDEFDIYDNGQIVEQKFEIEVEKMNKSIVSMNKADRLTLIRNLKNSGVFKIQKSVPYIAEKLGVSRYTIYNYLNEIQNEKKLESEE</sequence>
<keyword evidence="4" id="KW-1185">Reference proteome</keyword>
<dbReference type="Proteomes" id="UP000440713">
    <property type="component" value="Unassembled WGS sequence"/>
</dbReference>
<dbReference type="AlphaFoldDB" id="A0A6N7XF66"/>
<dbReference type="EMBL" id="VUNE01000002">
    <property type="protein sequence ID" value="MST62243.1"/>
    <property type="molecule type" value="Genomic_DNA"/>
</dbReference>
<reference evidence="3 4" key="1">
    <citation type="submission" date="2019-08" db="EMBL/GenBank/DDBJ databases">
        <title>In-depth cultivation of the pig gut microbiome towards novel bacterial diversity and tailored functional studies.</title>
        <authorList>
            <person name="Wylensek D."/>
            <person name="Hitch T.C.A."/>
            <person name="Clavel T."/>
        </authorList>
    </citation>
    <scope>NUCLEOTIDE SEQUENCE [LARGE SCALE GENOMIC DNA]</scope>
    <source>
        <strain evidence="3 4">WCA-SAB-591-4A-A</strain>
    </source>
</reference>
<dbReference type="PANTHER" id="PTHR35568:SF1">
    <property type="entry name" value="TRANSCRIPTIONAL REGULATOR DAUR"/>
    <property type="match status" value="1"/>
</dbReference>
<evidence type="ECO:0000259" key="1">
    <source>
        <dbReference type="Pfam" id="PF08348"/>
    </source>
</evidence>
<dbReference type="PANTHER" id="PTHR35568">
    <property type="entry name" value="TRANSCRIPTIONAL REGULATOR DAUR"/>
    <property type="match status" value="1"/>
</dbReference>
<accession>A0A6N7XF66</accession>
<dbReference type="InterPro" id="IPR039446">
    <property type="entry name" value="DauR-like"/>
</dbReference>
<dbReference type="InterPro" id="IPR039445">
    <property type="entry name" value="DauR-like_HTH"/>
</dbReference>
<feature type="domain" description="YheO-like" evidence="1">
    <location>
        <begin position="20"/>
        <end position="125"/>
    </location>
</feature>
<name>A0A6N7XF66_9FIRM</name>
<comment type="caution">
    <text evidence="3">The sequence shown here is derived from an EMBL/GenBank/DDBJ whole genome shotgun (WGS) entry which is preliminary data.</text>
</comment>
<dbReference type="Pfam" id="PF13309">
    <property type="entry name" value="HTH_22"/>
    <property type="match status" value="1"/>
</dbReference>
<organism evidence="3 4">
    <name type="scientific">Peptostreptococcus porci</name>
    <dbReference type="NCBI Taxonomy" id="2652282"/>
    <lineage>
        <taxon>Bacteria</taxon>
        <taxon>Bacillati</taxon>
        <taxon>Bacillota</taxon>
        <taxon>Clostridia</taxon>
        <taxon>Peptostreptococcales</taxon>
        <taxon>Peptostreptococcaceae</taxon>
        <taxon>Peptostreptococcus</taxon>
    </lineage>
</organism>
<protein>
    <submittedName>
        <fullName evidence="3">Uncharacterized protein</fullName>
    </submittedName>
</protein>
<evidence type="ECO:0000313" key="3">
    <source>
        <dbReference type="EMBL" id="MST62243.1"/>
    </source>
</evidence>